<comment type="caution">
    <text evidence="1">The sequence shown here is derived from an EMBL/GenBank/DDBJ whole genome shotgun (WGS) entry which is preliminary data.</text>
</comment>
<reference evidence="1" key="1">
    <citation type="submission" date="2020-11" db="EMBL/GenBank/DDBJ databases">
        <authorList>
            <consortium name="DOE Joint Genome Institute"/>
            <person name="Ahrendt S."/>
            <person name="Riley R."/>
            <person name="Andreopoulos W."/>
            <person name="Labutti K."/>
            <person name="Pangilinan J."/>
            <person name="Ruiz-Duenas F.J."/>
            <person name="Barrasa J.M."/>
            <person name="Sanchez-Garcia M."/>
            <person name="Camarero S."/>
            <person name="Miyauchi S."/>
            <person name="Serrano A."/>
            <person name="Linde D."/>
            <person name="Babiker R."/>
            <person name="Drula E."/>
            <person name="Ayuso-Fernandez I."/>
            <person name="Pacheco R."/>
            <person name="Padilla G."/>
            <person name="Ferreira P."/>
            <person name="Barriuso J."/>
            <person name="Kellner H."/>
            <person name="Castanera R."/>
            <person name="Alfaro M."/>
            <person name="Ramirez L."/>
            <person name="Pisabarro A.G."/>
            <person name="Kuo A."/>
            <person name="Tritt A."/>
            <person name="Lipzen A."/>
            <person name="He G."/>
            <person name="Yan M."/>
            <person name="Ng V."/>
            <person name="Cullen D."/>
            <person name="Martin F."/>
            <person name="Rosso M.-N."/>
            <person name="Henrissat B."/>
            <person name="Hibbett D."/>
            <person name="Martinez A.T."/>
            <person name="Grigoriev I.V."/>
        </authorList>
    </citation>
    <scope>NUCLEOTIDE SEQUENCE</scope>
    <source>
        <strain evidence="1">CIRM-BRFM 674</strain>
    </source>
</reference>
<sequence>MCWFSAEDEEKWKMKLKMTRGAFDEIHGAASHVDVTSTWGRPTKVIPKITGQDRASARILFSMLLSRLEDGTSNNVLLLFQIRDAI</sequence>
<protein>
    <submittedName>
        <fullName evidence="1">Uncharacterized protein</fullName>
    </submittedName>
</protein>
<evidence type="ECO:0000313" key="2">
    <source>
        <dbReference type="Proteomes" id="UP000807469"/>
    </source>
</evidence>
<proteinExistence type="predicted"/>
<dbReference type="EMBL" id="MU155471">
    <property type="protein sequence ID" value="KAF9473095.1"/>
    <property type="molecule type" value="Genomic_DNA"/>
</dbReference>
<evidence type="ECO:0000313" key="1">
    <source>
        <dbReference type="EMBL" id="KAF9473095.1"/>
    </source>
</evidence>
<accession>A0A9P6CTJ8</accession>
<gene>
    <name evidence="1" type="ORF">BDN70DRAFT_413469</name>
</gene>
<keyword evidence="2" id="KW-1185">Reference proteome</keyword>
<name>A0A9P6CTJ8_9AGAR</name>
<organism evidence="1 2">
    <name type="scientific">Pholiota conissans</name>
    <dbReference type="NCBI Taxonomy" id="109636"/>
    <lineage>
        <taxon>Eukaryota</taxon>
        <taxon>Fungi</taxon>
        <taxon>Dikarya</taxon>
        <taxon>Basidiomycota</taxon>
        <taxon>Agaricomycotina</taxon>
        <taxon>Agaricomycetes</taxon>
        <taxon>Agaricomycetidae</taxon>
        <taxon>Agaricales</taxon>
        <taxon>Agaricineae</taxon>
        <taxon>Strophariaceae</taxon>
        <taxon>Pholiota</taxon>
    </lineage>
</organism>
<dbReference type="Proteomes" id="UP000807469">
    <property type="component" value="Unassembled WGS sequence"/>
</dbReference>
<dbReference type="AlphaFoldDB" id="A0A9P6CTJ8"/>